<dbReference type="AlphaFoldDB" id="A0AA35X967"/>
<keyword evidence="5" id="KW-1185">Reference proteome</keyword>
<dbReference type="Pfam" id="PF01823">
    <property type="entry name" value="MACPF"/>
    <property type="match status" value="1"/>
</dbReference>
<feature type="chain" id="PRO_5041588855" evidence="2">
    <location>
        <begin position="20"/>
        <end position="738"/>
    </location>
</feature>
<dbReference type="PANTHER" id="PTHR31463:SF1">
    <property type="entry name" value="MACROPHAGE-EXPRESSED GENE 1 PROTEIN"/>
    <property type="match status" value="1"/>
</dbReference>
<keyword evidence="1" id="KW-0472">Membrane</keyword>
<dbReference type="CDD" id="cd22579">
    <property type="entry name" value="MPEG1_P2"/>
    <property type="match status" value="1"/>
</dbReference>
<dbReference type="PANTHER" id="PTHR31463">
    <property type="entry name" value="MACROPHAGE-EXPRESSED GENE 1 PROTEIN"/>
    <property type="match status" value="1"/>
</dbReference>
<gene>
    <name evidence="4" type="ORF">GBAR_LOCUS27563</name>
</gene>
<dbReference type="InterPro" id="IPR039707">
    <property type="entry name" value="MPEG1"/>
</dbReference>
<keyword evidence="1" id="KW-1133">Transmembrane helix</keyword>
<dbReference type="GO" id="GO:0045087">
    <property type="term" value="P:innate immune response"/>
    <property type="evidence" value="ECO:0007669"/>
    <property type="project" value="UniProtKB-KW"/>
</dbReference>
<dbReference type="GO" id="GO:0002250">
    <property type="term" value="P:adaptive immune response"/>
    <property type="evidence" value="ECO:0007669"/>
    <property type="project" value="UniProtKB-KW"/>
</dbReference>
<evidence type="ECO:0000259" key="3">
    <source>
        <dbReference type="PROSITE" id="PS51412"/>
    </source>
</evidence>
<evidence type="ECO:0000313" key="4">
    <source>
        <dbReference type="EMBL" id="CAI8050108.1"/>
    </source>
</evidence>
<name>A0AA35X967_GEOBA</name>
<comment type="caution">
    <text evidence="4">The sequence shown here is derived from an EMBL/GenBank/DDBJ whole genome shotgun (WGS) entry which is preliminary data.</text>
</comment>
<sequence>MQKLCYVLAALCVANIATGEQEVDAEMLPNGDVRNCPTTSPIFPDDPLYRMEVLPGAGFDALRSVDMGQVHAYNYSQCRVSNDGRYLLPDSVFVIPTLESHVQVFSEFIDHWDDYTSTISSSISASASFQSIISGKFSTEYESVKSHMYRDSSVTTRVQLRNALYKVKLQPDSDLHPVFKARLFEMAANIQSNNTEYARYLAELMVRQYGTHYVTSMDAGAVLSQVDHIKSSFLANSESSRVAVTASASANFLGKFSIGVGFNFSVTDKDTQQFIDNRTFSKLYSWGGPPYNTNMTVAEWENGILNGLVAIDRTGDPLYYAITPTTLPEMPESTVYQLANLVSQAISRYYRTNTRQGCTNANSPNFDFQANVDDHSCEATQTNYTFGGVYQTCTPKSRNYEDLCNSGPAPVSQMNPLTGDASCPDPYTSVLLHRGQYKHTVYKPECKEHCTLGIFNCRSDCYKKPITSVVYYETYWCVNPGQAEKNSGYLFGGYYTSAVANPFSGMQSCPRYYTPLHLGVDVYICVSNDYELGSQAAIPFAGFMSCDAGNPQASTTPSMDNPSSWPHACPAGFSQHLLGLDGDCEINYCVKTGSFNKHQLLPPRLPPFRKRKQMNPNTTSTLVIIGNHGVVWYKNEDGEWVKDYDGTQSGKLFIDGFNGDSDPSDAGSSSSGSLSRGSVAGISISATIALCTIIAFFVFMGYSIKKRIAKRCRRAGEDACYLSISEGNTPSPTNNDTV</sequence>
<keyword evidence="1" id="KW-0812">Transmembrane</keyword>
<accession>A0AA35X967</accession>
<reference evidence="4" key="1">
    <citation type="submission" date="2023-03" db="EMBL/GenBank/DDBJ databases">
        <authorList>
            <person name="Steffen K."/>
            <person name="Cardenas P."/>
        </authorList>
    </citation>
    <scope>NUCLEOTIDE SEQUENCE</scope>
</reference>
<dbReference type="SMART" id="SM00457">
    <property type="entry name" value="MACPF"/>
    <property type="match status" value="1"/>
</dbReference>
<feature type="transmembrane region" description="Helical" evidence="1">
    <location>
        <begin position="679"/>
        <end position="704"/>
    </location>
</feature>
<dbReference type="Proteomes" id="UP001174909">
    <property type="component" value="Unassembled WGS sequence"/>
</dbReference>
<proteinExistence type="predicted"/>
<organism evidence="4 5">
    <name type="scientific">Geodia barretti</name>
    <name type="common">Barrett's horny sponge</name>
    <dbReference type="NCBI Taxonomy" id="519541"/>
    <lineage>
        <taxon>Eukaryota</taxon>
        <taxon>Metazoa</taxon>
        <taxon>Porifera</taxon>
        <taxon>Demospongiae</taxon>
        <taxon>Heteroscleromorpha</taxon>
        <taxon>Tetractinellida</taxon>
        <taxon>Astrophorina</taxon>
        <taxon>Geodiidae</taxon>
        <taxon>Geodia</taxon>
    </lineage>
</organism>
<dbReference type="GO" id="GO:0030670">
    <property type="term" value="C:phagocytic vesicle membrane"/>
    <property type="evidence" value="ECO:0007669"/>
    <property type="project" value="UniProtKB-SubCell"/>
</dbReference>
<dbReference type="PROSITE" id="PS51412">
    <property type="entry name" value="MACPF_2"/>
    <property type="match status" value="1"/>
</dbReference>
<evidence type="ECO:0000256" key="2">
    <source>
        <dbReference type="SAM" id="SignalP"/>
    </source>
</evidence>
<evidence type="ECO:0000256" key="1">
    <source>
        <dbReference type="SAM" id="Phobius"/>
    </source>
</evidence>
<dbReference type="InterPro" id="IPR020864">
    <property type="entry name" value="MACPF"/>
</dbReference>
<feature type="signal peptide" evidence="2">
    <location>
        <begin position="1"/>
        <end position="19"/>
    </location>
</feature>
<feature type="domain" description="MACPF" evidence="3">
    <location>
        <begin position="24"/>
        <end position="353"/>
    </location>
</feature>
<evidence type="ECO:0000313" key="5">
    <source>
        <dbReference type="Proteomes" id="UP001174909"/>
    </source>
</evidence>
<dbReference type="EMBL" id="CASHTH010003834">
    <property type="protein sequence ID" value="CAI8050108.1"/>
    <property type="molecule type" value="Genomic_DNA"/>
</dbReference>
<keyword evidence="2" id="KW-0732">Signal</keyword>
<protein>
    <submittedName>
        <fullName evidence="4">Macrophage-expressed gene 1 protein</fullName>
    </submittedName>
</protein>
<dbReference type="EMBL" id="CASHTH010003834">
    <property type="protein sequence ID" value="CAI8050107.1"/>
    <property type="molecule type" value="Genomic_DNA"/>
</dbReference>